<feature type="region of interest" description="Disordered" evidence="1">
    <location>
        <begin position="1"/>
        <end position="27"/>
    </location>
</feature>
<accession>A0ABT3G142</accession>
<dbReference type="InterPro" id="IPR009078">
    <property type="entry name" value="Ferritin-like_SF"/>
</dbReference>
<evidence type="ECO:0000256" key="1">
    <source>
        <dbReference type="SAM" id="MobiDB-lite"/>
    </source>
</evidence>
<gene>
    <name evidence="2" type="ORF">OJ996_05165</name>
</gene>
<dbReference type="InterPro" id="IPR010287">
    <property type="entry name" value="DUF892_YciF-like"/>
</dbReference>
<dbReference type="InterPro" id="IPR012347">
    <property type="entry name" value="Ferritin-like"/>
</dbReference>
<dbReference type="EMBL" id="JAPDDR010000002">
    <property type="protein sequence ID" value="MCW1912950.1"/>
    <property type="molecule type" value="Genomic_DNA"/>
</dbReference>
<keyword evidence="3" id="KW-1185">Reference proteome</keyword>
<sequence length="195" mass="21888">MDEQSVREAPVHAGRQEIAARSGWQSHQEMRETSDSDVFFEDLLHVVLTERFVSDNASICASLAASAEVRQHWYEICELSASHHARFHAIFDRHRIETGFADCKAIKGLFRGGRADLIYTESSHIKDFRLVAFGERLVSHTLALCGTTAKLASRFGFSEEANFIRTAMDEKIAYLDRLGKVGDSCLWTGTGDFTL</sequence>
<comment type="caution">
    <text evidence="2">The sequence shown here is derived from an EMBL/GenBank/DDBJ whole genome shotgun (WGS) entry which is preliminary data.</text>
</comment>
<evidence type="ECO:0000313" key="2">
    <source>
        <dbReference type="EMBL" id="MCW1912950.1"/>
    </source>
</evidence>
<dbReference type="RefSeq" id="WP_264511887.1">
    <property type="nucleotide sequence ID" value="NZ_JAPDDR010000002.1"/>
</dbReference>
<proteinExistence type="predicted"/>
<dbReference type="SUPFAM" id="SSF47240">
    <property type="entry name" value="Ferritin-like"/>
    <property type="match status" value="1"/>
</dbReference>
<name>A0ABT3G142_9BACT</name>
<evidence type="ECO:0000313" key="3">
    <source>
        <dbReference type="Proteomes" id="UP001165653"/>
    </source>
</evidence>
<organism evidence="2 3">
    <name type="scientific">Luteolibacter rhizosphaerae</name>
    <dbReference type="NCBI Taxonomy" id="2989719"/>
    <lineage>
        <taxon>Bacteria</taxon>
        <taxon>Pseudomonadati</taxon>
        <taxon>Verrucomicrobiota</taxon>
        <taxon>Verrucomicrobiia</taxon>
        <taxon>Verrucomicrobiales</taxon>
        <taxon>Verrucomicrobiaceae</taxon>
        <taxon>Luteolibacter</taxon>
    </lineage>
</organism>
<dbReference type="Proteomes" id="UP001165653">
    <property type="component" value="Unassembled WGS sequence"/>
</dbReference>
<dbReference type="Pfam" id="PF05974">
    <property type="entry name" value="DUF892"/>
    <property type="match status" value="1"/>
</dbReference>
<dbReference type="Gene3D" id="1.20.1260.10">
    <property type="match status" value="1"/>
</dbReference>
<reference evidence="2" key="1">
    <citation type="submission" date="2022-10" db="EMBL/GenBank/DDBJ databases">
        <title>Luteolibacter sp. GHJ8, whole genome shotgun sequencing project.</title>
        <authorList>
            <person name="Zhao G."/>
            <person name="Shen L."/>
        </authorList>
    </citation>
    <scope>NUCLEOTIDE SEQUENCE</scope>
    <source>
        <strain evidence="2">GHJ8</strain>
    </source>
</reference>
<feature type="compositionally biased region" description="Basic and acidic residues" evidence="1">
    <location>
        <begin position="1"/>
        <end position="10"/>
    </location>
</feature>
<protein>
    <submittedName>
        <fullName evidence="2">DUF892 family protein</fullName>
    </submittedName>
</protein>